<sequence>MPPLTVTALSRRTETTLLMPAAHAYRPVIALILLLALLASSWGAAGWGAMDAARWAALTFGGLVALMLLLPRSWQPWRLAELGWDERHLYLLCPSRDLALALPRSVLYGVCLERQLGHQGEWLGFALDLTLDEAQLAEALALLQLGREQAYEISPGIYRFAFRRAWHSQHALKRVLAPLQEG</sequence>
<dbReference type="EMBL" id="CP013067">
    <property type="protein sequence ID" value="ALP40829.1"/>
    <property type="molecule type" value="Genomic_DNA"/>
</dbReference>
<evidence type="ECO:0000313" key="3">
    <source>
        <dbReference type="Proteomes" id="UP000058114"/>
    </source>
</evidence>
<feature type="transmembrane region" description="Helical" evidence="1">
    <location>
        <begin position="53"/>
        <end position="70"/>
    </location>
</feature>
<dbReference type="Proteomes" id="UP000058114">
    <property type="component" value="Chromosome"/>
</dbReference>
<dbReference type="AlphaFoldDB" id="A0A0S2SGJ9"/>
<proteinExistence type="predicted"/>
<dbReference type="PATRIC" id="fig|652.5.peg.1955"/>
<keyword evidence="1" id="KW-0812">Transmembrane</keyword>
<reference evidence="3" key="1">
    <citation type="submission" date="2015-10" db="EMBL/GenBank/DDBJ databases">
        <title>Complete Genome Sequence of Aeromonas schubertii strain WL1483.</title>
        <authorList>
            <person name="Liu L."/>
        </authorList>
    </citation>
    <scope>NUCLEOTIDE SEQUENCE [LARGE SCALE GENOMIC DNA]</scope>
    <source>
        <strain evidence="3">WL1483</strain>
    </source>
</reference>
<name>A0A0S2SGJ9_9GAMM</name>
<dbReference type="RefSeq" id="WP_060585753.1">
    <property type="nucleotide sequence ID" value="NZ_CP013067.1"/>
</dbReference>
<reference evidence="2 3" key="2">
    <citation type="journal article" date="2016" name="Genome Announc.">
        <title>Complete Genome Sequence of the Highly Virulent Aeromonas schubertii Strain WL1483, Isolated from Diseased Snakehead Fish (Channa argus) in China.</title>
        <authorList>
            <person name="Liu L."/>
            <person name="Li N."/>
            <person name="Zhang D."/>
            <person name="Fu X."/>
            <person name="Shi C."/>
            <person name="Lin Q."/>
            <person name="Hao G."/>
        </authorList>
    </citation>
    <scope>NUCLEOTIDE SEQUENCE [LARGE SCALE GENOMIC DNA]</scope>
    <source>
        <strain evidence="2 3">WL1483</strain>
    </source>
</reference>
<evidence type="ECO:0000313" key="2">
    <source>
        <dbReference type="EMBL" id="ALP40829.1"/>
    </source>
</evidence>
<keyword evidence="1" id="KW-0472">Membrane</keyword>
<evidence type="ECO:0000256" key="1">
    <source>
        <dbReference type="SAM" id="Phobius"/>
    </source>
</evidence>
<dbReference type="KEGG" id="asr:WL1483_1410"/>
<protein>
    <submittedName>
        <fullName evidence="2">Uncharacterized protein</fullName>
    </submittedName>
</protein>
<keyword evidence="1" id="KW-1133">Transmembrane helix</keyword>
<gene>
    <name evidence="2" type="ORF">WL1483_1410</name>
</gene>
<accession>A0A0S2SGJ9</accession>
<organism evidence="2 3">
    <name type="scientific">Aeromonas schubertii</name>
    <dbReference type="NCBI Taxonomy" id="652"/>
    <lineage>
        <taxon>Bacteria</taxon>
        <taxon>Pseudomonadati</taxon>
        <taxon>Pseudomonadota</taxon>
        <taxon>Gammaproteobacteria</taxon>
        <taxon>Aeromonadales</taxon>
        <taxon>Aeromonadaceae</taxon>
        <taxon>Aeromonas</taxon>
    </lineage>
</organism>